<feature type="domain" description="SGNH hydrolase-type esterase" evidence="1">
    <location>
        <begin position="169"/>
        <end position="348"/>
    </location>
</feature>
<reference evidence="3" key="1">
    <citation type="submission" date="2018-09" db="EMBL/GenBank/DDBJ databases">
        <title>Genome sequencing of strain 2DFWR-13.</title>
        <authorList>
            <person name="Heo J."/>
            <person name="Kim S.-J."/>
            <person name="Kwon S.-W."/>
        </authorList>
    </citation>
    <scope>NUCLEOTIDE SEQUENCE [LARGE SCALE GENOMIC DNA]</scope>
    <source>
        <strain evidence="3">2DFWR-13</strain>
    </source>
</reference>
<dbReference type="KEGG" id="lyd:D7I47_06705"/>
<dbReference type="EMBL" id="CP032630">
    <property type="protein sequence ID" value="AYF97977.1"/>
    <property type="molecule type" value="Genomic_DNA"/>
</dbReference>
<dbReference type="OrthoDB" id="2060945at2"/>
<dbReference type="RefSeq" id="WP_120762325.1">
    <property type="nucleotide sequence ID" value="NZ_CP032630.1"/>
</dbReference>
<protein>
    <submittedName>
        <fullName evidence="2">Lipase</fullName>
    </submittedName>
</protein>
<accession>A0A387B6L7</accession>
<dbReference type="SUPFAM" id="SSF52266">
    <property type="entry name" value="SGNH hydrolase"/>
    <property type="match status" value="1"/>
</dbReference>
<evidence type="ECO:0000313" key="2">
    <source>
        <dbReference type="EMBL" id="AYF97977.1"/>
    </source>
</evidence>
<dbReference type="AlphaFoldDB" id="A0A387B6L7"/>
<keyword evidence="3" id="KW-1185">Reference proteome</keyword>
<proteinExistence type="predicted"/>
<name>A0A387B6L7_9MICO</name>
<gene>
    <name evidence="2" type="ORF">D7I47_06705</name>
</gene>
<dbReference type="Gene3D" id="3.40.50.1110">
    <property type="entry name" value="SGNH hydrolase"/>
    <property type="match status" value="1"/>
</dbReference>
<dbReference type="Gene3D" id="2.60.120.260">
    <property type="entry name" value="Galactose-binding domain-like"/>
    <property type="match status" value="1"/>
</dbReference>
<sequence>MAPGTVRFDGAVETVREGDGWRPLRLLAAQSALAPEPLRVMGSFASGVRMRLRTAARTLTLEVRVDRLVMAHREAPERTAEFLAEVDGEVVARASVEPTGLIREVRDAAWMAEPAPARRLVLELGGTGAEREVVVWFPVDAAVAVDGVTGDAAVAAAPARTGAHWVHHGSSISHGGAARDARGTWPALVGRELGIRWTNLGFGGNAQLDPMTALSIRALDADVVTLELGINVVAADAMRRRAFASAAHGFLDLLRDRMPEVPIVVIGAFTCPALEETPGPGRAGPDGRLVGTPQDDATALTLAASRELLAELVAARADPALGYLDGRELLGPDDAALLTDGLHPGQPGLDLIARRFLDRTRDPGTPLRRAFAGVAPARPAG</sequence>
<dbReference type="InterPro" id="IPR036514">
    <property type="entry name" value="SGNH_hydro_sf"/>
</dbReference>
<evidence type="ECO:0000313" key="3">
    <source>
        <dbReference type="Proteomes" id="UP000278886"/>
    </source>
</evidence>
<dbReference type="Proteomes" id="UP000278886">
    <property type="component" value="Chromosome"/>
</dbReference>
<evidence type="ECO:0000259" key="1">
    <source>
        <dbReference type="Pfam" id="PF13472"/>
    </source>
</evidence>
<dbReference type="Pfam" id="PF13472">
    <property type="entry name" value="Lipase_GDSL_2"/>
    <property type="match status" value="1"/>
</dbReference>
<dbReference type="InterPro" id="IPR013830">
    <property type="entry name" value="SGNH_hydro"/>
</dbReference>
<organism evidence="2 3">
    <name type="scientific">Protaetiibacter intestinalis</name>
    <dbReference type="NCBI Taxonomy" id="2419774"/>
    <lineage>
        <taxon>Bacteria</taxon>
        <taxon>Bacillati</taxon>
        <taxon>Actinomycetota</taxon>
        <taxon>Actinomycetes</taxon>
        <taxon>Micrococcales</taxon>
        <taxon>Microbacteriaceae</taxon>
        <taxon>Protaetiibacter</taxon>
    </lineage>
</organism>